<dbReference type="AlphaFoldDB" id="A0A4Y4DLI4"/>
<protein>
    <submittedName>
        <fullName evidence="2">Uncharacterized protein</fullName>
    </submittedName>
</protein>
<evidence type="ECO:0000256" key="1">
    <source>
        <dbReference type="SAM" id="MobiDB-lite"/>
    </source>
</evidence>
<accession>A0A4Y4DLI4</accession>
<comment type="caution">
    <text evidence="2">The sequence shown here is derived from an EMBL/GenBank/DDBJ whole genome shotgun (WGS) entry which is preliminary data.</text>
</comment>
<evidence type="ECO:0000313" key="2">
    <source>
        <dbReference type="EMBL" id="GED06182.1"/>
    </source>
</evidence>
<proteinExistence type="predicted"/>
<name>A0A4Y4DLI4_GLUUR</name>
<dbReference type="RefSeq" id="WP_170184149.1">
    <property type="nucleotide sequence ID" value="NZ_BAAAJL010000011.1"/>
</dbReference>
<evidence type="ECO:0000313" key="3">
    <source>
        <dbReference type="Proteomes" id="UP000316612"/>
    </source>
</evidence>
<gene>
    <name evidence="2" type="ORF">AUR04nite_17140</name>
</gene>
<dbReference type="EMBL" id="BJNY01000009">
    <property type="protein sequence ID" value="GED06182.1"/>
    <property type="molecule type" value="Genomic_DNA"/>
</dbReference>
<reference evidence="2 3" key="1">
    <citation type="submission" date="2019-06" db="EMBL/GenBank/DDBJ databases">
        <title>Whole genome shotgun sequence of Glutamicibacter uratoxydans NBRC 15515.</title>
        <authorList>
            <person name="Hosoyama A."/>
            <person name="Uohara A."/>
            <person name="Ohji S."/>
            <person name="Ichikawa N."/>
        </authorList>
    </citation>
    <scope>NUCLEOTIDE SEQUENCE [LARGE SCALE GENOMIC DNA]</scope>
    <source>
        <strain evidence="2 3">NBRC 15515</strain>
    </source>
</reference>
<organism evidence="2 3">
    <name type="scientific">Glutamicibacter uratoxydans</name>
    <name type="common">Arthrobacter uratoxydans</name>
    <dbReference type="NCBI Taxonomy" id="43667"/>
    <lineage>
        <taxon>Bacteria</taxon>
        <taxon>Bacillati</taxon>
        <taxon>Actinomycetota</taxon>
        <taxon>Actinomycetes</taxon>
        <taxon>Micrococcales</taxon>
        <taxon>Micrococcaceae</taxon>
        <taxon>Glutamicibacter</taxon>
    </lineage>
</organism>
<feature type="region of interest" description="Disordered" evidence="1">
    <location>
        <begin position="1"/>
        <end position="22"/>
    </location>
</feature>
<sequence>MSKEKKDQESPLSGPIGDDELQNEILNAKAAEKIKQAETQVKEIAHDFERGVK</sequence>
<keyword evidence="3" id="KW-1185">Reference proteome</keyword>
<dbReference type="Proteomes" id="UP000316612">
    <property type="component" value="Unassembled WGS sequence"/>
</dbReference>